<dbReference type="PANTHER" id="PTHR12133">
    <property type="entry name" value="TRNA (ADENINE(58)-N(1))-METHYLTRANSFERASE"/>
    <property type="match status" value="1"/>
</dbReference>
<name>A0A9E7TL70_9EURY</name>
<accession>A0A9E7TL70</accession>
<sequence length="241" mass="26692">MIEENDRILLCGKKREYFVTAGEGRFSTDKGILELTELVGKKAGDEITTHLGDPFRIKIPRPTDFFSYAKRTGAPMLPKDIGLVIAYTGMNHKDRVLDAGTGSAIAAIYFGGIAESVVTWEQREEFASVCQKNISDAGLCNVEVKTGDVLEEKGVFDIVHHDLTITPEHIVHAHECLKPGGYLAAYTPFLEHTFTVMDTAEGLFSEVICHETIGRELTRTKRGTRPSTRVCHSGYITVCRK</sequence>
<dbReference type="Pfam" id="PF01135">
    <property type="entry name" value="PCMT"/>
    <property type="match status" value="1"/>
</dbReference>
<keyword evidence="2" id="KW-1185">Reference proteome</keyword>
<evidence type="ECO:0000313" key="1">
    <source>
        <dbReference type="EMBL" id="UUX92011.1"/>
    </source>
</evidence>
<reference evidence="1" key="1">
    <citation type="submission" date="2022-04" db="EMBL/GenBank/DDBJ databases">
        <title>Complete genome of Methanoplanus endosymbiosus DSM 3599.</title>
        <authorList>
            <person name="Chen S.-C."/>
            <person name="You Y.-T."/>
            <person name="Zhou Y.-Z."/>
            <person name="Lai M.-C."/>
        </authorList>
    </citation>
    <scope>NUCLEOTIDE SEQUENCE</scope>
    <source>
        <strain evidence="1">DSM 3599</strain>
    </source>
</reference>
<protein>
    <submittedName>
        <fullName evidence="1">Protein-L-isoaspartate carboxylmethyltransferase</fullName>
    </submittedName>
</protein>
<dbReference type="SUPFAM" id="SSF53335">
    <property type="entry name" value="S-adenosyl-L-methionine-dependent methyltransferases"/>
    <property type="match status" value="1"/>
</dbReference>
<dbReference type="GO" id="GO:0031515">
    <property type="term" value="C:tRNA (m1A) methyltransferase complex"/>
    <property type="evidence" value="ECO:0007669"/>
    <property type="project" value="InterPro"/>
</dbReference>
<dbReference type="Proteomes" id="UP001060368">
    <property type="component" value="Chromosome"/>
</dbReference>
<dbReference type="CDD" id="cd02440">
    <property type="entry name" value="AdoMet_MTases"/>
    <property type="match status" value="1"/>
</dbReference>
<dbReference type="EMBL" id="CP096115">
    <property type="protein sequence ID" value="UUX92011.1"/>
    <property type="molecule type" value="Genomic_DNA"/>
</dbReference>
<proteinExistence type="predicted"/>
<dbReference type="GO" id="GO:0160107">
    <property type="term" value="F:tRNA (adenine(58)-N1)-methyltransferase activity"/>
    <property type="evidence" value="ECO:0007669"/>
    <property type="project" value="InterPro"/>
</dbReference>
<evidence type="ECO:0000313" key="2">
    <source>
        <dbReference type="Proteomes" id="UP001060368"/>
    </source>
</evidence>
<dbReference type="Gene3D" id="3.40.50.150">
    <property type="entry name" value="Vaccinia Virus protein VP39"/>
    <property type="match status" value="1"/>
</dbReference>
<dbReference type="KEGG" id="mend:L6E24_11680"/>
<dbReference type="Gene3D" id="3.10.330.20">
    <property type="match status" value="1"/>
</dbReference>
<dbReference type="RefSeq" id="WP_257742162.1">
    <property type="nucleotide sequence ID" value="NZ_CP096115.1"/>
</dbReference>
<dbReference type="PROSITE" id="PS51620">
    <property type="entry name" value="SAM_TRM61"/>
    <property type="match status" value="1"/>
</dbReference>
<dbReference type="GeneID" id="74308371"/>
<dbReference type="AlphaFoldDB" id="A0A9E7TL70"/>
<dbReference type="InterPro" id="IPR029063">
    <property type="entry name" value="SAM-dependent_MTases_sf"/>
</dbReference>
<gene>
    <name evidence="1" type="ORF">L6E24_11680</name>
</gene>
<dbReference type="GO" id="GO:0030488">
    <property type="term" value="P:tRNA methylation"/>
    <property type="evidence" value="ECO:0007669"/>
    <property type="project" value="InterPro"/>
</dbReference>
<dbReference type="InterPro" id="IPR014816">
    <property type="entry name" value="tRNA_MeTrfase_Gcd14"/>
</dbReference>
<organism evidence="1 2">
    <name type="scientific">Methanoplanus endosymbiosus</name>
    <dbReference type="NCBI Taxonomy" id="33865"/>
    <lineage>
        <taxon>Archaea</taxon>
        <taxon>Methanobacteriati</taxon>
        <taxon>Methanobacteriota</taxon>
        <taxon>Stenosarchaea group</taxon>
        <taxon>Methanomicrobia</taxon>
        <taxon>Methanomicrobiales</taxon>
        <taxon>Methanomicrobiaceae</taxon>
        <taxon>Methanoplanus</taxon>
    </lineage>
</organism>
<dbReference type="PANTHER" id="PTHR12133:SF1">
    <property type="entry name" value="TRNA (ADENINE(58)-N(1))-METHYLTRANSFERASE, MITOCHONDRIAL"/>
    <property type="match status" value="1"/>
</dbReference>